<dbReference type="SUPFAM" id="SSF47413">
    <property type="entry name" value="lambda repressor-like DNA-binding domains"/>
    <property type="match status" value="1"/>
</dbReference>
<evidence type="ECO:0000313" key="4">
    <source>
        <dbReference type="EMBL" id="MDV3663013.1"/>
    </source>
</evidence>
<dbReference type="InterPro" id="IPR001387">
    <property type="entry name" value="Cro/C1-type_HTH"/>
</dbReference>
<evidence type="ECO:0000256" key="1">
    <source>
        <dbReference type="ARBA" id="ARBA00023125"/>
    </source>
</evidence>
<evidence type="ECO:0000259" key="3">
    <source>
        <dbReference type="PROSITE" id="PS50943"/>
    </source>
</evidence>
<dbReference type="AlphaFoldDB" id="A0AAE4NY42"/>
<keyword evidence="2" id="KW-0175">Coiled coil</keyword>
<name>A0AAE4NY42_9FLAO</name>
<feature type="domain" description="HTH cro/C1-type" evidence="3">
    <location>
        <begin position="5"/>
        <end position="59"/>
    </location>
</feature>
<evidence type="ECO:0000256" key="2">
    <source>
        <dbReference type="SAM" id="Coils"/>
    </source>
</evidence>
<feature type="coiled-coil region" evidence="2">
    <location>
        <begin position="86"/>
        <end position="113"/>
    </location>
</feature>
<dbReference type="PANTHER" id="PTHR46558">
    <property type="entry name" value="TRACRIPTIONAL REGULATORY PROTEIN-RELATED-RELATED"/>
    <property type="match status" value="1"/>
</dbReference>
<dbReference type="Gene3D" id="1.10.260.40">
    <property type="entry name" value="lambda repressor-like DNA-binding domains"/>
    <property type="match status" value="1"/>
</dbReference>
<dbReference type="CDD" id="cd00093">
    <property type="entry name" value="HTH_XRE"/>
    <property type="match status" value="1"/>
</dbReference>
<comment type="caution">
    <text evidence="4">The sequence shown here is derived from an EMBL/GenBank/DDBJ whole genome shotgun (WGS) entry which is preliminary data.</text>
</comment>
<protein>
    <recommendedName>
        <fullName evidence="3">HTH cro/C1-type domain-containing protein</fullName>
    </recommendedName>
</protein>
<evidence type="ECO:0000313" key="5">
    <source>
        <dbReference type="Proteomes" id="UP001189000"/>
    </source>
</evidence>
<proteinExistence type="predicted"/>
<accession>A0AAE4NY42</accession>
<organism evidence="4 5">
    <name type="scientific">Elizabethkingia anophelis</name>
    <dbReference type="NCBI Taxonomy" id="1117645"/>
    <lineage>
        <taxon>Bacteria</taxon>
        <taxon>Pseudomonadati</taxon>
        <taxon>Bacteroidota</taxon>
        <taxon>Flavobacteriia</taxon>
        <taxon>Flavobacteriales</taxon>
        <taxon>Weeksellaceae</taxon>
        <taxon>Elizabethkingia</taxon>
    </lineage>
</organism>
<dbReference type="GO" id="GO:0003677">
    <property type="term" value="F:DNA binding"/>
    <property type="evidence" value="ECO:0007669"/>
    <property type="project" value="UniProtKB-KW"/>
</dbReference>
<dbReference type="PROSITE" id="PS50943">
    <property type="entry name" value="HTH_CROC1"/>
    <property type="match status" value="1"/>
</dbReference>
<dbReference type="PANTHER" id="PTHR46558:SF11">
    <property type="entry name" value="HTH-TYPE TRANSCRIPTIONAL REGULATOR XRE"/>
    <property type="match status" value="1"/>
</dbReference>
<dbReference type="Proteomes" id="UP001189000">
    <property type="component" value="Unassembled WGS sequence"/>
</dbReference>
<dbReference type="Pfam" id="PF01381">
    <property type="entry name" value="HTH_3"/>
    <property type="match status" value="1"/>
</dbReference>
<dbReference type="EMBL" id="NWGY01000003">
    <property type="protein sequence ID" value="MDV3663013.1"/>
    <property type="molecule type" value="Genomic_DNA"/>
</dbReference>
<dbReference type="SMART" id="SM00530">
    <property type="entry name" value="HTH_XRE"/>
    <property type="match status" value="1"/>
</dbReference>
<gene>
    <name evidence="4" type="ORF">CMU51_02945</name>
</gene>
<reference evidence="4" key="1">
    <citation type="submission" date="2023-02" db="EMBL/GenBank/DDBJ databases">
        <title>Elizabethkingia anophelis draft genomes.</title>
        <authorList>
            <person name="Nicholson A.C."/>
            <person name="Whitney A.M."/>
            <person name="Humrighouse B.W."/>
            <person name="Villarma A."/>
            <person name="Bell M."/>
            <person name="Mcquiston J."/>
        </authorList>
    </citation>
    <scope>NUCLEOTIDE SEQUENCE</scope>
    <source>
        <strain evidence="4">B4955</strain>
    </source>
</reference>
<keyword evidence="1" id="KW-0238">DNA-binding</keyword>
<sequence>MKNKLIQLRKSLRFSQQDIAEYLKISQTHYQRKETGSVYIKEEEWQKIASLLNVKVKDIMEEDDLLYTSGDYRGNNNYLNIPRFLLDNEKEYVAKLKDEIRVLKQRLEEYEGKNMKK</sequence>
<dbReference type="InterPro" id="IPR010982">
    <property type="entry name" value="Lambda_DNA-bd_dom_sf"/>
</dbReference>